<dbReference type="GO" id="GO:0016706">
    <property type="term" value="F:2-oxoglutarate-dependent dioxygenase activity"/>
    <property type="evidence" value="ECO:0007669"/>
    <property type="project" value="UniProtKB-ARBA"/>
</dbReference>
<dbReference type="Proteomes" id="UP000179786">
    <property type="component" value="Unassembled WGS sequence"/>
</dbReference>
<keyword evidence="2" id="KW-0560">Oxidoreductase</keyword>
<sequence>MSVATDVYCKQANSPFLVERQQNNNNQEQDAFSELLDWKADNAKLLKEKLLTHGAILFRNFDVNTVLRFDKFLEHFKEASLLDYVGGNSPRTKMSKGIYTSTEYAADQFISLHNELSYAEQWPSQLFFCCITAPNADGNTLIADGRKVLELLDPATIDLFETRKVMYIRNLHGGRGLGPSWQDTFESNDRDEVSEICKRSNVDFQWNKNGSLRTTQIGAGIAEHPITKEKVWFNQADQFHPSNHPAKFYEALMHMYSGKLDQCPTHACFGDGSPIDDAILASVREAFKAQTIYFPWQEGDVLLIDNMLMSHGRAAYSGPRKILVAMS</sequence>
<dbReference type="AlphaFoldDB" id="A0A1S1MYQ5"/>
<dbReference type="EMBL" id="MKJU01000016">
    <property type="protein sequence ID" value="OHU92342.1"/>
    <property type="molecule type" value="Genomic_DNA"/>
</dbReference>
<dbReference type="Pfam" id="PF02668">
    <property type="entry name" value="TauD"/>
    <property type="match status" value="1"/>
</dbReference>
<dbReference type="InterPro" id="IPR050411">
    <property type="entry name" value="AlphaKG_dependent_hydroxylases"/>
</dbReference>
<dbReference type="SUPFAM" id="SSF51197">
    <property type="entry name" value="Clavaminate synthase-like"/>
    <property type="match status" value="1"/>
</dbReference>
<comment type="cofactor">
    <cofactor evidence="1">
        <name>Fe(2+)</name>
        <dbReference type="ChEBI" id="CHEBI:29033"/>
    </cofactor>
</comment>
<reference evidence="5 6" key="1">
    <citation type="submission" date="2016-09" db="EMBL/GenBank/DDBJ databases">
        <title>Pseudoalteromonas amylolytica sp. nov., isolated from the surface seawater.</title>
        <authorList>
            <person name="Wu Y.-H."/>
            <person name="Cheng H."/>
            <person name="Jin X.-B."/>
            <person name="Wang C.-S."/>
            <person name="Xu X.-W."/>
        </authorList>
    </citation>
    <scope>NUCLEOTIDE SEQUENCE [LARGE SCALE GENOMIC DNA]</scope>
    <source>
        <strain evidence="5 6">JW1</strain>
    </source>
</reference>
<dbReference type="Gene3D" id="3.60.130.10">
    <property type="entry name" value="Clavaminate synthase-like"/>
    <property type="match status" value="1"/>
</dbReference>
<comment type="caution">
    <text evidence="5">The sequence shown here is derived from an EMBL/GenBank/DDBJ whole genome shotgun (WGS) entry which is preliminary data.</text>
</comment>
<organism evidence="5 6">
    <name type="scientific">Pseudoalteromonas amylolytica</name>
    <dbReference type="NCBI Taxonomy" id="1859457"/>
    <lineage>
        <taxon>Bacteria</taxon>
        <taxon>Pseudomonadati</taxon>
        <taxon>Pseudomonadota</taxon>
        <taxon>Gammaproteobacteria</taxon>
        <taxon>Alteromonadales</taxon>
        <taxon>Pseudoalteromonadaceae</taxon>
        <taxon>Pseudoalteromonas</taxon>
    </lineage>
</organism>
<evidence type="ECO:0000256" key="3">
    <source>
        <dbReference type="ARBA" id="ARBA00023194"/>
    </source>
</evidence>
<protein>
    <recommendedName>
        <fullName evidence="4">TauD/TfdA-like domain-containing protein</fullName>
    </recommendedName>
</protein>
<keyword evidence="6" id="KW-1185">Reference proteome</keyword>
<evidence type="ECO:0000313" key="5">
    <source>
        <dbReference type="EMBL" id="OHU92342.1"/>
    </source>
</evidence>
<dbReference type="STRING" id="1859457.BET10_05945"/>
<dbReference type="InterPro" id="IPR003819">
    <property type="entry name" value="TauD/TfdA-like"/>
</dbReference>
<dbReference type="OrthoDB" id="9769888at2"/>
<dbReference type="InterPro" id="IPR042098">
    <property type="entry name" value="TauD-like_sf"/>
</dbReference>
<dbReference type="PANTHER" id="PTHR10696:SF56">
    <property type="entry name" value="TAUD_TFDA-LIKE DOMAIN-CONTAINING PROTEIN"/>
    <property type="match status" value="1"/>
</dbReference>
<feature type="domain" description="TauD/TfdA-like" evidence="4">
    <location>
        <begin position="29"/>
        <end position="325"/>
    </location>
</feature>
<keyword evidence="3" id="KW-0045">Antibiotic biosynthesis</keyword>
<dbReference type="RefSeq" id="WP_070983632.1">
    <property type="nucleotide sequence ID" value="NZ_MKJU01000016.1"/>
</dbReference>
<accession>A0A1S1MYQ5</accession>
<evidence type="ECO:0000256" key="1">
    <source>
        <dbReference type="ARBA" id="ARBA00001954"/>
    </source>
</evidence>
<evidence type="ECO:0000256" key="2">
    <source>
        <dbReference type="ARBA" id="ARBA00023002"/>
    </source>
</evidence>
<evidence type="ECO:0000259" key="4">
    <source>
        <dbReference type="Pfam" id="PF02668"/>
    </source>
</evidence>
<name>A0A1S1MYQ5_9GAMM</name>
<evidence type="ECO:0000313" key="6">
    <source>
        <dbReference type="Proteomes" id="UP000179786"/>
    </source>
</evidence>
<gene>
    <name evidence="5" type="ORF">BET10_05945</name>
</gene>
<dbReference type="GO" id="GO:0017000">
    <property type="term" value="P:antibiotic biosynthetic process"/>
    <property type="evidence" value="ECO:0007669"/>
    <property type="project" value="UniProtKB-KW"/>
</dbReference>
<proteinExistence type="predicted"/>
<dbReference type="PANTHER" id="PTHR10696">
    <property type="entry name" value="GAMMA-BUTYROBETAINE HYDROXYLASE-RELATED"/>
    <property type="match status" value="1"/>
</dbReference>